<comment type="similarity">
    <text evidence="1 5">Belongs to the universal ribosomal protein uS2 family.</text>
</comment>
<gene>
    <name evidence="5 6" type="primary">rpsB</name>
    <name evidence="6" type="ORF">COU23_01315</name>
</gene>
<accession>A0A2M6WAU6</accession>
<dbReference type="Pfam" id="PF00318">
    <property type="entry name" value="Ribosomal_S2"/>
    <property type="match status" value="1"/>
</dbReference>
<dbReference type="GO" id="GO:0022627">
    <property type="term" value="C:cytosolic small ribosomal subunit"/>
    <property type="evidence" value="ECO:0007669"/>
    <property type="project" value="TreeGrafter"/>
</dbReference>
<dbReference type="Proteomes" id="UP000231464">
    <property type="component" value="Unassembled WGS sequence"/>
</dbReference>
<dbReference type="InterPro" id="IPR001865">
    <property type="entry name" value="Ribosomal_uS2"/>
</dbReference>
<dbReference type="InterPro" id="IPR005706">
    <property type="entry name" value="Ribosomal_uS2_bac/mit/plastid"/>
</dbReference>
<name>A0A2M6WAU6_9BACT</name>
<dbReference type="PANTHER" id="PTHR12534">
    <property type="entry name" value="30S RIBOSOMAL PROTEIN S2 PROKARYOTIC AND ORGANELLAR"/>
    <property type="match status" value="1"/>
</dbReference>
<evidence type="ECO:0000256" key="5">
    <source>
        <dbReference type="HAMAP-Rule" id="MF_00291"/>
    </source>
</evidence>
<proteinExistence type="inferred from homology"/>
<evidence type="ECO:0000256" key="3">
    <source>
        <dbReference type="ARBA" id="ARBA00023274"/>
    </source>
</evidence>
<protein>
    <recommendedName>
        <fullName evidence="4 5">Small ribosomal subunit protein uS2</fullName>
    </recommendedName>
</protein>
<evidence type="ECO:0000256" key="2">
    <source>
        <dbReference type="ARBA" id="ARBA00022980"/>
    </source>
</evidence>
<dbReference type="AlphaFoldDB" id="A0A2M6WAU6"/>
<dbReference type="HAMAP" id="MF_00291_B">
    <property type="entry name" value="Ribosomal_uS2_B"/>
    <property type="match status" value="1"/>
</dbReference>
<sequence>MKIPDEKELLQAGAHFGHKPESWHPQMANFIYGQKNNVQIIDLAKTRQKLAEALDFIQSIVKNGGQILFVGTKIQAKDIIKKYAESVNMPYVVEKWLGGTITNFKVINGLIKKMEQLETQSAKSDYEQKYTKKERSEFASEIARIKKVAEGLRYMSILPAAVFMASARHEKTAVKEAKIKKIPTIAICDTNTNPNDITYPIPGNDDAIKSIELFTSLMSEAIKEGIKK</sequence>
<keyword evidence="3 5" id="KW-0687">Ribonucleoprotein</keyword>
<evidence type="ECO:0000313" key="6">
    <source>
        <dbReference type="EMBL" id="PIT89928.1"/>
    </source>
</evidence>
<dbReference type="PRINTS" id="PR00395">
    <property type="entry name" value="RIBOSOMALS2"/>
</dbReference>
<evidence type="ECO:0000313" key="7">
    <source>
        <dbReference type="Proteomes" id="UP000231464"/>
    </source>
</evidence>
<dbReference type="NCBIfam" id="TIGR01011">
    <property type="entry name" value="rpsB_bact"/>
    <property type="match status" value="1"/>
</dbReference>
<dbReference type="InterPro" id="IPR023591">
    <property type="entry name" value="Ribosomal_uS2_flav_dom_sf"/>
</dbReference>
<dbReference type="GO" id="GO:0006412">
    <property type="term" value="P:translation"/>
    <property type="evidence" value="ECO:0007669"/>
    <property type="project" value="UniProtKB-UniRule"/>
</dbReference>
<reference evidence="7" key="1">
    <citation type="submission" date="2017-09" db="EMBL/GenBank/DDBJ databases">
        <title>Depth-based differentiation of microbial function through sediment-hosted aquifers and enrichment of novel symbionts in the deep terrestrial subsurface.</title>
        <authorList>
            <person name="Probst A.J."/>
            <person name="Ladd B."/>
            <person name="Jarett J.K."/>
            <person name="Geller-Mcgrath D.E."/>
            <person name="Sieber C.M.K."/>
            <person name="Emerson J.B."/>
            <person name="Anantharaman K."/>
            <person name="Thomas B.C."/>
            <person name="Malmstrom R."/>
            <person name="Stieglmeier M."/>
            <person name="Klingl A."/>
            <person name="Woyke T."/>
            <person name="Ryan C.M."/>
            <person name="Banfield J.F."/>
        </authorList>
    </citation>
    <scope>NUCLEOTIDE SEQUENCE [LARGE SCALE GENOMIC DNA]</scope>
</reference>
<comment type="caution">
    <text evidence="6">The sequence shown here is derived from an EMBL/GenBank/DDBJ whole genome shotgun (WGS) entry which is preliminary data.</text>
</comment>
<keyword evidence="2 5" id="KW-0689">Ribosomal protein</keyword>
<dbReference type="CDD" id="cd01425">
    <property type="entry name" value="RPS2"/>
    <property type="match status" value="1"/>
</dbReference>
<dbReference type="EMBL" id="PFBP01000020">
    <property type="protein sequence ID" value="PIT89928.1"/>
    <property type="molecule type" value="Genomic_DNA"/>
</dbReference>
<evidence type="ECO:0000256" key="1">
    <source>
        <dbReference type="ARBA" id="ARBA00006242"/>
    </source>
</evidence>
<dbReference type="SUPFAM" id="SSF52313">
    <property type="entry name" value="Ribosomal protein S2"/>
    <property type="match status" value="1"/>
</dbReference>
<dbReference type="Gene3D" id="1.10.287.610">
    <property type="entry name" value="Helix hairpin bin"/>
    <property type="match status" value="1"/>
</dbReference>
<dbReference type="Gene3D" id="3.40.50.10490">
    <property type="entry name" value="Glucose-6-phosphate isomerase like protein, domain 1"/>
    <property type="match status" value="1"/>
</dbReference>
<evidence type="ECO:0000256" key="4">
    <source>
        <dbReference type="ARBA" id="ARBA00035256"/>
    </source>
</evidence>
<dbReference type="GO" id="GO:0003735">
    <property type="term" value="F:structural constituent of ribosome"/>
    <property type="evidence" value="ECO:0007669"/>
    <property type="project" value="InterPro"/>
</dbReference>
<organism evidence="6 7">
    <name type="scientific">Candidatus Kuenenbacteria bacterium CG10_big_fil_rev_8_21_14_0_10_36_11</name>
    <dbReference type="NCBI Taxonomy" id="1974618"/>
    <lineage>
        <taxon>Bacteria</taxon>
        <taxon>Candidatus Kueneniibacteriota</taxon>
    </lineage>
</organism>
<dbReference type="PANTHER" id="PTHR12534:SF0">
    <property type="entry name" value="SMALL RIBOSOMAL SUBUNIT PROTEIN US2M"/>
    <property type="match status" value="1"/>
</dbReference>